<accession>A0ABV0W601</accession>
<dbReference type="Proteomes" id="UP001444071">
    <property type="component" value="Unassembled WGS sequence"/>
</dbReference>
<proteinExistence type="predicted"/>
<reference evidence="2 3" key="1">
    <citation type="submission" date="2021-06" db="EMBL/GenBank/DDBJ databases">
        <authorList>
            <person name="Palmer J.M."/>
        </authorList>
    </citation>
    <scope>NUCLEOTIDE SEQUENCE [LARGE SCALE GENOMIC DNA]</scope>
    <source>
        <strain evidence="2 3">XR_2019</strain>
        <tissue evidence="2">Muscle</tissue>
    </source>
</reference>
<name>A0ABV0W601_9TELE</name>
<protein>
    <submittedName>
        <fullName evidence="2">Uncharacterized protein</fullName>
    </submittedName>
</protein>
<organism evidence="2 3">
    <name type="scientific">Xenotaenia resolanae</name>
    <dbReference type="NCBI Taxonomy" id="208358"/>
    <lineage>
        <taxon>Eukaryota</taxon>
        <taxon>Metazoa</taxon>
        <taxon>Chordata</taxon>
        <taxon>Craniata</taxon>
        <taxon>Vertebrata</taxon>
        <taxon>Euteleostomi</taxon>
        <taxon>Actinopterygii</taxon>
        <taxon>Neopterygii</taxon>
        <taxon>Teleostei</taxon>
        <taxon>Neoteleostei</taxon>
        <taxon>Acanthomorphata</taxon>
        <taxon>Ovalentaria</taxon>
        <taxon>Atherinomorphae</taxon>
        <taxon>Cyprinodontiformes</taxon>
        <taxon>Goodeidae</taxon>
        <taxon>Xenotaenia</taxon>
    </lineage>
</organism>
<gene>
    <name evidence="2" type="ORF">XENORESO_016842</name>
</gene>
<comment type="caution">
    <text evidence="2">The sequence shown here is derived from an EMBL/GenBank/DDBJ whole genome shotgun (WGS) entry which is preliminary data.</text>
</comment>
<evidence type="ECO:0000256" key="1">
    <source>
        <dbReference type="SAM" id="MobiDB-lite"/>
    </source>
</evidence>
<evidence type="ECO:0000313" key="3">
    <source>
        <dbReference type="Proteomes" id="UP001444071"/>
    </source>
</evidence>
<keyword evidence="3" id="KW-1185">Reference proteome</keyword>
<feature type="region of interest" description="Disordered" evidence="1">
    <location>
        <begin position="67"/>
        <end position="98"/>
    </location>
</feature>
<sequence length="149" mass="16632">MMLPSPLGVVGFRSVASAAGSWYRRSYYSTDLSSWCFYHFYCSSIHSFPEIHPKTLDMQTCEDIRAQTGVPNTASKPEPDQTRGGRLVKGSFRSSSSQKVTAEVQSGHDFSLQHPTSLMSLQQINNNRDDEDTKGNEIVMLQAADTVKY</sequence>
<evidence type="ECO:0000313" key="2">
    <source>
        <dbReference type="EMBL" id="MEQ2264710.1"/>
    </source>
</evidence>
<dbReference type="EMBL" id="JAHRIM010030594">
    <property type="protein sequence ID" value="MEQ2264710.1"/>
    <property type="molecule type" value="Genomic_DNA"/>
</dbReference>